<evidence type="ECO:0000256" key="2">
    <source>
        <dbReference type="SAM" id="Phobius"/>
    </source>
</evidence>
<dbReference type="EMBL" id="CP031165">
    <property type="protein sequence ID" value="AXV06749.1"/>
    <property type="molecule type" value="Genomic_DNA"/>
</dbReference>
<dbReference type="OrthoDB" id="5181663at2"/>
<protein>
    <submittedName>
        <fullName evidence="3">Putative ATP-binding protein</fullName>
    </submittedName>
</protein>
<sequence>MAPCDLPVLSAACEVAGGAAGALVAAPFEWLAVSMGQAAGWMVESVWEVIDATTIVNLSSPAYVEVYNTVFGVAVFLMLLLFTLQLLRGLVRREPRAFAQAVTGLAKSVVGSFVAIALTTLLLEATDQLSRALVTAAGTTMEQLGGRIATLVTRLSVLSLSSPGPGAVVTMALAGLAILGALMVWGSMLVRTSLLLVTVALAPIALAGWSWQPTRAWAARWASFVVALVVSKFVVVLIFLIGTVAVTPTADGESGTIADPLAGIVLLFLAAFAPAMTHRFIAFAGFDVHQLVASERETSTAVRRAVPAAPIMRAGVAKVMRPAAAGPAAPAAAAVAAAPALVSTTASRTMATSGAGQHGGSPGAPGRAAGHTASPSGHAPSSEMGRP</sequence>
<evidence type="ECO:0000313" key="4">
    <source>
        <dbReference type="Proteomes" id="UP000264006"/>
    </source>
</evidence>
<proteinExistence type="predicted"/>
<feature type="transmembrane region" description="Helical" evidence="2">
    <location>
        <begin position="166"/>
        <end position="185"/>
    </location>
</feature>
<dbReference type="GO" id="GO:0005524">
    <property type="term" value="F:ATP binding"/>
    <property type="evidence" value="ECO:0007669"/>
    <property type="project" value="UniProtKB-KW"/>
</dbReference>
<dbReference type="AlphaFoldDB" id="A0A346XX02"/>
<keyword evidence="2" id="KW-0812">Transmembrane</keyword>
<evidence type="ECO:0000256" key="1">
    <source>
        <dbReference type="SAM" id="MobiDB-lite"/>
    </source>
</evidence>
<keyword evidence="2" id="KW-1133">Transmembrane helix</keyword>
<dbReference type="GO" id="GO:0030255">
    <property type="term" value="P:protein secretion by the type IV secretion system"/>
    <property type="evidence" value="ECO:0007669"/>
    <property type="project" value="InterPro"/>
</dbReference>
<feature type="transmembrane region" description="Helical" evidence="2">
    <location>
        <begin position="221"/>
        <end position="245"/>
    </location>
</feature>
<dbReference type="RefSeq" id="WP_114591356.1">
    <property type="nucleotide sequence ID" value="NZ_CP031165.1"/>
</dbReference>
<keyword evidence="2" id="KW-0472">Membrane</keyword>
<keyword evidence="4" id="KW-1185">Reference proteome</keyword>
<evidence type="ECO:0000313" key="3">
    <source>
        <dbReference type="EMBL" id="AXV06749.1"/>
    </source>
</evidence>
<accession>A0A346XX02</accession>
<dbReference type="Proteomes" id="UP000264006">
    <property type="component" value="Chromosome"/>
</dbReference>
<gene>
    <name evidence="3" type="ORF">DVS28_a2064</name>
</gene>
<keyword evidence="3" id="KW-0547">Nucleotide-binding</keyword>
<organism evidence="3 4">
    <name type="scientific">Euzebya pacifica</name>
    <dbReference type="NCBI Taxonomy" id="1608957"/>
    <lineage>
        <taxon>Bacteria</taxon>
        <taxon>Bacillati</taxon>
        <taxon>Actinomycetota</taxon>
        <taxon>Nitriliruptoria</taxon>
        <taxon>Euzebyales</taxon>
    </lineage>
</organism>
<feature type="transmembrane region" description="Helical" evidence="2">
    <location>
        <begin position="257"/>
        <end position="276"/>
    </location>
</feature>
<name>A0A346XX02_9ACTN</name>
<feature type="transmembrane region" description="Helical" evidence="2">
    <location>
        <begin position="66"/>
        <end position="87"/>
    </location>
</feature>
<feature type="region of interest" description="Disordered" evidence="1">
    <location>
        <begin position="348"/>
        <end position="387"/>
    </location>
</feature>
<keyword evidence="3" id="KW-0067">ATP-binding</keyword>
<dbReference type="Pfam" id="PF19590">
    <property type="entry name" value="TrbL_3"/>
    <property type="match status" value="1"/>
</dbReference>
<reference evidence="3 4" key="1">
    <citation type="submission" date="2018-09" db="EMBL/GenBank/DDBJ databases">
        <title>Complete genome sequence of Euzebya sp. DY32-46 isolated from seawater of Pacific Ocean.</title>
        <authorList>
            <person name="Xu L."/>
            <person name="Wu Y.-H."/>
            <person name="Xu X.-W."/>
        </authorList>
    </citation>
    <scope>NUCLEOTIDE SEQUENCE [LARGE SCALE GENOMIC DNA]</scope>
    <source>
        <strain evidence="3 4">DY32-46</strain>
    </source>
</reference>
<dbReference type="KEGG" id="euz:DVS28_a2064"/>
<feature type="transmembrane region" description="Helical" evidence="2">
    <location>
        <begin position="192"/>
        <end position="209"/>
    </location>
</feature>
<dbReference type="InterPro" id="IPR045782">
    <property type="entry name" value="TrbL_3"/>
</dbReference>